<evidence type="ECO:0000256" key="4">
    <source>
        <dbReference type="ARBA" id="ARBA00022884"/>
    </source>
</evidence>
<dbReference type="OrthoDB" id="1421013at2759"/>
<name>A0A9W7DG09_AMBMO</name>
<feature type="region of interest" description="Disordered" evidence="7">
    <location>
        <begin position="145"/>
        <end position="203"/>
    </location>
</feature>
<dbReference type="PANTHER" id="PTHR15341">
    <property type="entry name" value="SUN-COR STEROID HORMONE RECEPTOR CO-REPRESSOR"/>
    <property type="match status" value="1"/>
</dbReference>
<evidence type="ECO:0000256" key="1">
    <source>
        <dbReference type="ARBA" id="ARBA00004123"/>
    </source>
</evidence>
<feature type="compositionally biased region" description="Basic and acidic residues" evidence="7">
    <location>
        <begin position="99"/>
        <end position="118"/>
    </location>
</feature>
<evidence type="ECO:0000256" key="5">
    <source>
        <dbReference type="ARBA" id="ARBA00023242"/>
    </source>
</evidence>
<dbReference type="InterPro" id="IPR007146">
    <property type="entry name" value="Sas10/Utp3/C1D"/>
</dbReference>
<protein>
    <recommendedName>
        <fullName evidence="6">Exosome complex protein</fullName>
    </recommendedName>
</protein>
<reference evidence="8" key="1">
    <citation type="submission" date="2023-04" db="EMBL/GenBank/DDBJ databases">
        <title>Ambrosiozyma monospora NBRC 1965.</title>
        <authorList>
            <person name="Ichikawa N."/>
            <person name="Sato H."/>
            <person name="Tonouchi N."/>
        </authorList>
    </citation>
    <scope>NUCLEOTIDE SEQUENCE</scope>
    <source>
        <strain evidence="8">NBRC 1965</strain>
    </source>
</reference>
<comment type="caution">
    <text evidence="8">The sequence shown here is derived from an EMBL/GenBank/DDBJ whole genome shotgun (WGS) entry which is preliminary data.</text>
</comment>
<comment type="similarity">
    <text evidence="2 6">Belongs to the C1D family.</text>
</comment>
<dbReference type="GO" id="GO:0003723">
    <property type="term" value="F:RNA binding"/>
    <property type="evidence" value="ECO:0007669"/>
    <property type="project" value="UniProtKB-UniRule"/>
</dbReference>
<dbReference type="GO" id="GO:0003677">
    <property type="term" value="F:DNA binding"/>
    <property type="evidence" value="ECO:0007669"/>
    <property type="project" value="TreeGrafter"/>
</dbReference>
<keyword evidence="9" id="KW-1185">Reference proteome</keyword>
<dbReference type="Pfam" id="PF04000">
    <property type="entry name" value="Sas10_Utp3"/>
    <property type="match status" value="1"/>
</dbReference>
<keyword evidence="5 6" id="KW-0539">Nucleus</keyword>
<dbReference type="EMBL" id="BSXU01001260">
    <property type="protein sequence ID" value="GMG25497.1"/>
    <property type="molecule type" value="Genomic_DNA"/>
</dbReference>
<evidence type="ECO:0000256" key="2">
    <source>
        <dbReference type="ARBA" id="ARBA00009154"/>
    </source>
</evidence>
<evidence type="ECO:0000256" key="3">
    <source>
        <dbReference type="ARBA" id="ARBA00022552"/>
    </source>
</evidence>
<dbReference type="GO" id="GO:0005730">
    <property type="term" value="C:nucleolus"/>
    <property type="evidence" value="ECO:0007669"/>
    <property type="project" value="TreeGrafter"/>
</dbReference>
<keyword evidence="3 6" id="KW-0698">rRNA processing</keyword>
<feature type="region of interest" description="Disordered" evidence="7">
    <location>
        <begin position="99"/>
        <end position="120"/>
    </location>
</feature>
<dbReference type="Proteomes" id="UP001165063">
    <property type="component" value="Unassembled WGS sequence"/>
</dbReference>
<feature type="compositionally biased region" description="Basic residues" evidence="7">
    <location>
        <begin position="175"/>
        <end position="188"/>
    </location>
</feature>
<feature type="compositionally biased region" description="Basic and acidic residues" evidence="7">
    <location>
        <begin position="145"/>
        <end position="154"/>
    </location>
</feature>
<gene>
    <name evidence="8" type="ORF">Amon01_000311300</name>
</gene>
<dbReference type="GO" id="GO:0010468">
    <property type="term" value="P:regulation of gene expression"/>
    <property type="evidence" value="ECO:0007669"/>
    <property type="project" value="TreeGrafter"/>
</dbReference>
<evidence type="ECO:0000256" key="6">
    <source>
        <dbReference type="RuleBase" id="RU368003"/>
    </source>
</evidence>
<dbReference type="GO" id="GO:0000178">
    <property type="term" value="C:exosome (RNase complex)"/>
    <property type="evidence" value="ECO:0007669"/>
    <property type="project" value="TreeGrafter"/>
</dbReference>
<evidence type="ECO:0000313" key="8">
    <source>
        <dbReference type="EMBL" id="GMG25497.1"/>
    </source>
</evidence>
<dbReference type="PANTHER" id="PTHR15341:SF3">
    <property type="entry name" value="NUCLEAR NUCLEIC ACID-BINDING PROTEIN C1D"/>
    <property type="match status" value="1"/>
</dbReference>
<dbReference type="InterPro" id="IPR011082">
    <property type="entry name" value="Exosome-assoc_fac/DNA_repair"/>
</dbReference>
<accession>A0A9W7DG09</accession>
<organism evidence="8 9">
    <name type="scientific">Ambrosiozyma monospora</name>
    <name type="common">Yeast</name>
    <name type="synonym">Endomycopsis monosporus</name>
    <dbReference type="NCBI Taxonomy" id="43982"/>
    <lineage>
        <taxon>Eukaryota</taxon>
        <taxon>Fungi</taxon>
        <taxon>Dikarya</taxon>
        <taxon>Ascomycota</taxon>
        <taxon>Saccharomycotina</taxon>
        <taxon>Pichiomycetes</taxon>
        <taxon>Pichiales</taxon>
        <taxon>Pichiaceae</taxon>
        <taxon>Ambrosiozyma</taxon>
    </lineage>
</organism>
<evidence type="ECO:0000256" key="7">
    <source>
        <dbReference type="SAM" id="MobiDB-lite"/>
    </source>
</evidence>
<comment type="function">
    <text evidence="6">Required for exosome-dependent processing of pre-rRNA and small nucleolar RNA (snRNA) precursors. Involved in processing of 35S pre-rRNA at the A0, A1 and A2 sites.</text>
</comment>
<keyword evidence="4 6" id="KW-0694">RNA-binding</keyword>
<sequence>MEEVENVKKLISSLDSGLTELETKLHSTITSKPLSQQIVDIQNNANHNNEVPIKKVELYNTLAYTLTSTYFAYLKAKGLNTKNDHAIMGELNRVKSYMDRAKKATQKEDQEEKAKKQANEAANRFIRAQFSSQINDAAVSKVHFEGKHTKFTDTEEKEEGSVKLNSGEKSGLKKELHKKGKGKSKKSGKSGDKKGVHKSKRKV</sequence>
<proteinExistence type="inferred from homology"/>
<comment type="subcellular location">
    <subcellularLocation>
        <location evidence="1 6">Nucleus</location>
    </subcellularLocation>
</comment>
<dbReference type="GO" id="GO:0000460">
    <property type="term" value="P:maturation of 5.8S rRNA"/>
    <property type="evidence" value="ECO:0007669"/>
    <property type="project" value="TreeGrafter"/>
</dbReference>
<evidence type="ECO:0000313" key="9">
    <source>
        <dbReference type="Proteomes" id="UP001165063"/>
    </source>
</evidence>
<dbReference type="AlphaFoldDB" id="A0A9W7DG09"/>